<accession>A0A0D1EIY3</accession>
<feature type="transmembrane region" description="Helical" evidence="1">
    <location>
        <begin position="673"/>
        <end position="694"/>
    </location>
</feature>
<protein>
    <recommendedName>
        <fullName evidence="2">Toxin VasX N-terminal region domain-containing protein</fullName>
    </recommendedName>
</protein>
<feature type="domain" description="Toxin VasX N-terminal region" evidence="2">
    <location>
        <begin position="16"/>
        <end position="192"/>
    </location>
</feature>
<keyword evidence="1" id="KW-0472">Membrane</keyword>
<organism evidence="3 4">
    <name type="scientific">Jannaschia aquimarina</name>
    <dbReference type="NCBI Taxonomy" id="935700"/>
    <lineage>
        <taxon>Bacteria</taxon>
        <taxon>Pseudomonadati</taxon>
        <taxon>Pseudomonadota</taxon>
        <taxon>Alphaproteobacteria</taxon>
        <taxon>Rhodobacterales</taxon>
        <taxon>Roseobacteraceae</taxon>
        <taxon>Jannaschia</taxon>
    </lineage>
</organism>
<proteinExistence type="predicted"/>
<dbReference type="RefSeq" id="WP_043918209.1">
    <property type="nucleotide sequence ID" value="NZ_FZPF01000006.1"/>
</dbReference>
<dbReference type="AlphaFoldDB" id="A0A0D1EIY3"/>
<comment type="caution">
    <text evidence="3">The sequence shown here is derived from an EMBL/GenBank/DDBJ whole genome shotgun (WGS) entry which is preliminary data.</text>
</comment>
<dbReference type="OrthoDB" id="7877428at2"/>
<evidence type="ECO:0000259" key="2">
    <source>
        <dbReference type="Pfam" id="PF20249"/>
    </source>
</evidence>
<dbReference type="EMBL" id="JYFE01000025">
    <property type="protein sequence ID" value="KIT16876.1"/>
    <property type="molecule type" value="Genomic_DNA"/>
</dbReference>
<feature type="transmembrane region" description="Helical" evidence="1">
    <location>
        <begin position="706"/>
        <end position="736"/>
    </location>
</feature>
<keyword evidence="1" id="KW-0812">Transmembrane</keyword>
<reference evidence="3 4" key="1">
    <citation type="submission" date="2015-02" db="EMBL/GenBank/DDBJ databases">
        <title>Genome Sequence of Jannaschia aquimarina DSM28248, a member of the Roseobacter clade.</title>
        <authorList>
            <person name="Voget S."/>
            <person name="Daniel R."/>
        </authorList>
    </citation>
    <scope>NUCLEOTIDE SEQUENCE [LARGE SCALE GENOMIC DNA]</scope>
    <source>
        <strain evidence="3 4">GSW-M26</strain>
    </source>
</reference>
<dbReference type="CDD" id="cd20706">
    <property type="entry name" value="MIX_II"/>
    <property type="match status" value="1"/>
</dbReference>
<gene>
    <name evidence="3" type="ORF">jaqu_13740</name>
</gene>
<dbReference type="PATRIC" id="fig|935700.4.peg.1427"/>
<name>A0A0D1EIY3_9RHOB</name>
<sequence>MTFSTTDEAGQGVSPCDPSIIPIYPMRFGLTGNAIEAMLKGSRAPMPPQTIPSVQPAGQKDHELLRLRQGFVYILADNHVENATSPDLRWQIWRYVTSPEDDNSSVLREDTATRGTLTGYTFTKYEWEDGTVEGPWVLESSARNFTYAYVSAQVSRVWVAYSEDRWPSWFFHKAAADAAFRNRLMTEVNVHAPDGQTAVRLRELASVSRAFAPEDTSQTAGSSTAFDFDNIMRQTGADQVPLRNVGDCLNAWENGLVVAVHDPVGEHLDMAHTLMMYEQTKQNFLAEYQYPIKIKECVEQVRIMEDADPGIIFNRGGFDESILDPAYGSQMSAIETTLARMSEEQEQLVANIARMEERTGKGTMMELLTLLEEEAANHSGPYGNELLAASLAVCARCAAKLGASPVGSDHLLAKVRGEGGQPGLKFLDAMARLKDFLQAGQEWHDAMLPAINAAMTFYGREMAQSFADGSSSPQVRSVIEEMFSFDLGRHASVDSLSTEFQRVMNQEWTDVRPAHLTLRPSTGVTQTARLFLTASDAAERPGMVTFWVDIEIRPDSASVNNMRTARSFDAAANGLGLMAAMLSLFTTATGYGATPNRNITRAGRAVQDPLVQLIAGFSDAFSSAYNLRTLSPVRERAASALARARLFGNAKNLSNAVRIQSARGTVAVGGMKLFVRCLGIIGVAISGAMMVEGYQRADTRMMVGNAMMAIAGIALLAATGIGAIIALAVLLVGFILTLMGNSDAEAWVATSFWGRSPRYWGVQRASLPERLEVARVLGDPAHAGYESIRREFDEELARFIDVFSSLEIKTGARGDGILEFHSNALRSTGDVARLRIEVGYDNDWSMQRERPATLGRLRFVRTGVAAVTVSPPPNPNGSLHFDIVRVEATLGRTVGDDSFEASETFSPSEI</sequence>
<dbReference type="Pfam" id="PF20249">
    <property type="entry name" value="VasX_N"/>
    <property type="match status" value="1"/>
</dbReference>
<keyword evidence="1" id="KW-1133">Transmembrane helix</keyword>
<dbReference type="STRING" id="935700.jaqu_13740"/>
<dbReference type="InterPro" id="IPR046864">
    <property type="entry name" value="VasX_N"/>
</dbReference>
<evidence type="ECO:0000313" key="4">
    <source>
        <dbReference type="Proteomes" id="UP000032232"/>
    </source>
</evidence>
<evidence type="ECO:0000313" key="3">
    <source>
        <dbReference type="EMBL" id="KIT16876.1"/>
    </source>
</evidence>
<dbReference type="Proteomes" id="UP000032232">
    <property type="component" value="Unassembled WGS sequence"/>
</dbReference>
<keyword evidence="4" id="KW-1185">Reference proteome</keyword>
<evidence type="ECO:0000256" key="1">
    <source>
        <dbReference type="SAM" id="Phobius"/>
    </source>
</evidence>